<dbReference type="STRING" id="572544.Ilyop_0208"/>
<comment type="subunit">
    <text evidence="8 9">F-type ATPases have 2 components, CF(1) - the catalytic core - and CF(0) - the membrane proton channel. CF(1) has five subunits: alpha(3), beta(3), gamma(1), delta(1), epsilon(1). CF(0) has three main subunits: a, b and c.</text>
</comment>
<accession>E3H8A1</accession>
<evidence type="ECO:0000256" key="5">
    <source>
        <dbReference type="ARBA" id="ARBA00023136"/>
    </source>
</evidence>
<evidence type="ECO:0000256" key="8">
    <source>
        <dbReference type="HAMAP-Rule" id="MF_00530"/>
    </source>
</evidence>
<dbReference type="OrthoDB" id="9804110at2"/>
<comment type="similarity">
    <text evidence="2 8 9">Belongs to the ATPase epsilon chain family.</text>
</comment>
<dbReference type="InterPro" id="IPR020547">
    <property type="entry name" value="ATP_synth_F1_esu_C"/>
</dbReference>
<feature type="domain" description="ATP synthase F1 complex delta/epsilon subunit N-terminal" evidence="11">
    <location>
        <begin position="4"/>
        <end position="82"/>
    </location>
</feature>
<keyword evidence="4 8" id="KW-0406">Ion transport</keyword>
<evidence type="ECO:0000256" key="7">
    <source>
        <dbReference type="ARBA" id="ARBA00023310"/>
    </source>
</evidence>
<evidence type="ECO:0000256" key="1">
    <source>
        <dbReference type="ARBA" id="ARBA00004184"/>
    </source>
</evidence>
<evidence type="ECO:0000256" key="3">
    <source>
        <dbReference type="ARBA" id="ARBA00022448"/>
    </source>
</evidence>
<dbReference type="GO" id="GO:0005524">
    <property type="term" value="F:ATP binding"/>
    <property type="evidence" value="ECO:0007669"/>
    <property type="project" value="UniProtKB-UniRule"/>
</dbReference>
<evidence type="ECO:0000256" key="9">
    <source>
        <dbReference type="RuleBase" id="RU003656"/>
    </source>
</evidence>
<comment type="subcellular location">
    <subcellularLocation>
        <location evidence="8">Cell inner membrane</location>
        <topology evidence="8">Peripheral membrane protein</topology>
    </subcellularLocation>
    <subcellularLocation>
        <location evidence="1">Endomembrane system</location>
        <topology evidence="1">Peripheral membrane protein</topology>
    </subcellularLocation>
</comment>
<keyword evidence="8" id="KW-0375">Hydrogen ion transport</keyword>
<dbReference type="SUPFAM" id="SSF51344">
    <property type="entry name" value="Epsilon subunit of F1F0-ATP synthase N-terminal domain"/>
    <property type="match status" value="1"/>
</dbReference>
<dbReference type="HAMAP" id="MF_00530">
    <property type="entry name" value="ATP_synth_epsil_bac"/>
    <property type="match status" value="1"/>
</dbReference>
<dbReference type="AlphaFoldDB" id="E3H8A1"/>
<dbReference type="PANTHER" id="PTHR13822:SF10">
    <property type="entry name" value="ATP SYNTHASE EPSILON CHAIN, CHLOROPLASTIC"/>
    <property type="match status" value="1"/>
</dbReference>
<comment type="function">
    <text evidence="8">Produces ATP from ADP in the presence of a proton gradient across the membrane.</text>
</comment>
<organism evidence="12 13">
    <name type="scientific">Ilyobacter polytropus (strain ATCC 51220 / DSM 2926 / LMG 16218 / CuHBu1)</name>
    <dbReference type="NCBI Taxonomy" id="572544"/>
    <lineage>
        <taxon>Bacteria</taxon>
        <taxon>Fusobacteriati</taxon>
        <taxon>Fusobacteriota</taxon>
        <taxon>Fusobacteriia</taxon>
        <taxon>Fusobacteriales</taxon>
        <taxon>Fusobacteriaceae</taxon>
        <taxon>Ilyobacter</taxon>
    </lineage>
</organism>
<keyword evidence="8" id="KW-1003">Cell membrane</keyword>
<dbReference type="RefSeq" id="WP_013386668.1">
    <property type="nucleotide sequence ID" value="NC_014632.1"/>
</dbReference>
<dbReference type="EMBL" id="CP002281">
    <property type="protein sequence ID" value="ADO81997.1"/>
    <property type="molecule type" value="Genomic_DNA"/>
</dbReference>
<keyword evidence="13" id="KW-1185">Reference proteome</keyword>
<dbReference type="GO" id="GO:0012505">
    <property type="term" value="C:endomembrane system"/>
    <property type="evidence" value="ECO:0007669"/>
    <property type="project" value="UniProtKB-SubCell"/>
</dbReference>
<feature type="domain" description="ATP synthase epsilon subunit C-terminal" evidence="10">
    <location>
        <begin position="87"/>
        <end position="131"/>
    </location>
</feature>
<name>E3H8A1_ILYPC</name>
<evidence type="ECO:0000313" key="13">
    <source>
        <dbReference type="Proteomes" id="UP000006875"/>
    </source>
</evidence>
<dbReference type="InterPro" id="IPR036771">
    <property type="entry name" value="ATPsynth_dsu/esu_N"/>
</dbReference>
<dbReference type="HOGENOM" id="CLU_084338_1_2_0"/>
<dbReference type="InterPro" id="IPR020546">
    <property type="entry name" value="ATP_synth_F1_dsu/esu_N"/>
</dbReference>
<evidence type="ECO:0000259" key="10">
    <source>
        <dbReference type="Pfam" id="PF00401"/>
    </source>
</evidence>
<dbReference type="InterPro" id="IPR001469">
    <property type="entry name" value="ATP_synth_F1_dsu/esu"/>
</dbReference>
<dbReference type="KEGG" id="ipo:Ilyop_0208"/>
<evidence type="ECO:0000256" key="6">
    <source>
        <dbReference type="ARBA" id="ARBA00023196"/>
    </source>
</evidence>
<dbReference type="GO" id="GO:0046933">
    <property type="term" value="F:proton-transporting ATP synthase activity, rotational mechanism"/>
    <property type="evidence" value="ECO:0007669"/>
    <property type="project" value="UniProtKB-UniRule"/>
</dbReference>
<dbReference type="Pfam" id="PF02823">
    <property type="entry name" value="ATP-synt_DE_N"/>
    <property type="match status" value="1"/>
</dbReference>
<dbReference type="Pfam" id="PF00401">
    <property type="entry name" value="ATP-synt_DE"/>
    <property type="match status" value="1"/>
</dbReference>
<reference evidence="12 13" key="1">
    <citation type="journal article" date="2010" name="Stand. Genomic Sci.">
        <title>Complete genome sequence of Ilyobacter polytropus type strain (CuHbu1).</title>
        <authorList>
            <person name="Sikorski J."/>
            <person name="Chertkov O."/>
            <person name="Lapidus A."/>
            <person name="Nolan M."/>
            <person name="Lucas S."/>
            <person name="Del Rio T.G."/>
            <person name="Tice H."/>
            <person name="Cheng J.F."/>
            <person name="Tapia R."/>
            <person name="Han C."/>
            <person name="Goodwin L."/>
            <person name="Pitluck S."/>
            <person name="Liolios K."/>
            <person name="Ivanova N."/>
            <person name="Mavromatis K."/>
            <person name="Mikhailova N."/>
            <person name="Pati A."/>
            <person name="Chen A."/>
            <person name="Palaniappan K."/>
            <person name="Land M."/>
            <person name="Hauser L."/>
            <person name="Chang Y.J."/>
            <person name="Jeffries C.D."/>
            <person name="Brambilla E."/>
            <person name="Yasawong M."/>
            <person name="Rohde M."/>
            <person name="Pukall R."/>
            <person name="Spring S."/>
            <person name="Goker M."/>
            <person name="Woyke T."/>
            <person name="Bristow J."/>
            <person name="Eisen J.A."/>
            <person name="Markowitz V."/>
            <person name="Hugenholtz P."/>
            <person name="Kyrpides N.C."/>
            <person name="Klenk H.P."/>
        </authorList>
    </citation>
    <scope>NUCLEOTIDE SEQUENCE [LARGE SCALE GENOMIC DNA]</scope>
    <source>
        <strain evidence="13">ATCC 51220 / DSM 2926 / LMG 16218 / CuHBu1</strain>
    </source>
</reference>
<dbReference type="NCBIfam" id="TIGR01216">
    <property type="entry name" value="ATP_synt_epsi"/>
    <property type="match status" value="1"/>
</dbReference>
<keyword evidence="3 8" id="KW-0813">Transport</keyword>
<protein>
    <recommendedName>
        <fullName evidence="8">ATP synthase epsilon chain</fullName>
    </recommendedName>
    <alternativeName>
        <fullName evidence="8">ATP synthase F1 sector epsilon subunit</fullName>
    </alternativeName>
    <alternativeName>
        <fullName evidence="8">F-ATPase epsilon subunit</fullName>
    </alternativeName>
</protein>
<evidence type="ECO:0000256" key="4">
    <source>
        <dbReference type="ARBA" id="ARBA00023065"/>
    </source>
</evidence>
<evidence type="ECO:0000259" key="11">
    <source>
        <dbReference type="Pfam" id="PF02823"/>
    </source>
</evidence>
<dbReference type="Gene3D" id="2.60.15.10">
    <property type="entry name" value="F0F1 ATP synthase delta/epsilon subunit, N-terminal"/>
    <property type="match status" value="1"/>
</dbReference>
<dbReference type="PANTHER" id="PTHR13822">
    <property type="entry name" value="ATP SYNTHASE DELTA/EPSILON CHAIN"/>
    <property type="match status" value="1"/>
</dbReference>
<keyword evidence="6 8" id="KW-0139">CF(1)</keyword>
<evidence type="ECO:0000313" key="12">
    <source>
        <dbReference type="EMBL" id="ADO81997.1"/>
    </source>
</evidence>
<keyword evidence="7 8" id="KW-0066">ATP synthesis</keyword>
<dbReference type="eggNOG" id="COG0355">
    <property type="taxonomic scope" value="Bacteria"/>
</dbReference>
<gene>
    <name evidence="8" type="primary">atpC</name>
    <name evidence="12" type="ordered locus">Ilyop_0208</name>
</gene>
<proteinExistence type="inferred from homology"/>
<dbReference type="GO" id="GO:0045259">
    <property type="term" value="C:proton-transporting ATP synthase complex"/>
    <property type="evidence" value="ECO:0007669"/>
    <property type="project" value="UniProtKB-KW"/>
</dbReference>
<dbReference type="CDD" id="cd12152">
    <property type="entry name" value="F1-ATPase_delta"/>
    <property type="match status" value="1"/>
</dbReference>
<evidence type="ECO:0000256" key="2">
    <source>
        <dbReference type="ARBA" id="ARBA00005712"/>
    </source>
</evidence>
<dbReference type="Proteomes" id="UP000006875">
    <property type="component" value="Chromosome"/>
</dbReference>
<keyword evidence="5 8" id="KW-0472">Membrane</keyword>
<keyword evidence="8" id="KW-0997">Cell inner membrane</keyword>
<sequence length="134" mass="14921">MATFKLEVITPIKKILEKEVEMIILRTTEGDMGVLANHAPFVAELAIGEMKIKSSDEEVAYFVSGGFIDISRERTTILADEALDAREIDVARAKKDAEVAQAKLTKLKEDRDIAATQKALQDALTKVRIAEQYR</sequence>
<dbReference type="GO" id="GO:0005886">
    <property type="term" value="C:plasma membrane"/>
    <property type="evidence" value="ECO:0007669"/>
    <property type="project" value="UniProtKB-SubCell"/>
</dbReference>